<comment type="caution">
    <text evidence="2">The sequence shown here is derived from an EMBL/GenBank/DDBJ whole genome shotgun (WGS) entry which is preliminary data.</text>
</comment>
<evidence type="ECO:0000259" key="1">
    <source>
        <dbReference type="PROSITE" id="PS50943"/>
    </source>
</evidence>
<name>A0A1V8NVU5_CITBR</name>
<dbReference type="Proteomes" id="UP000192573">
    <property type="component" value="Unassembled WGS sequence"/>
</dbReference>
<evidence type="ECO:0000313" key="2">
    <source>
        <dbReference type="EMBL" id="OQM40552.1"/>
    </source>
</evidence>
<accession>A0A1V8NVU5</accession>
<dbReference type="EMBL" id="NAEW01000009">
    <property type="protein sequence ID" value="OQM40552.1"/>
    <property type="molecule type" value="Genomic_DNA"/>
</dbReference>
<dbReference type="InterPro" id="IPR010982">
    <property type="entry name" value="Lambda_DNA-bd_dom_sf"/>
</dbReference>
<protein>
    <recommendedName>
        <fullName evidence="1">HTH cro/C1-type domain-containing protein</fullName>
    </recommendedName>
</protein>
<dbReference type="AlphaFoldDB" id="A0A1V8NVU5"/>
<evidence type="ECO:0000313" key="3">
    <source>
        <dbReference type="Proteomes" id="UP000192573"/>
    </source>
</evidence>
<feature type="domain" description="HTH cro/C1-type" evidence="1">
    <location>
        <begin position="23"/>
        <end position="69"/>
    </location>
</feature>
<dbReference type="SUPFAM" id="SSF47413">
    <property type="entry name" value="lambda repressor-like DNA-binding domains"/>
    <property type="match status" value="1"/>
</dbReference>
<sequence>MVKKNTPPVENELSGRLQVVRGKMTQDEFAKALGVGRTTLIRYESGERVPDANFLQALSLKFNVDPSWLLLGAGKAPEREQVTPEKQALLDAYDGMSEENKRAILQIGESLSQPKPSKFAS</sequence>
<reference evidence="2 3" key="1">
    <citation type="submission" date="2017-03" db="EMBL/GenBank/DDBJ databases">
        <authorList>
            <person name="Afonso C.L."/>
            <person name="Miller P.J."/>
            <person name="Scott M.A."/>
            <person name="Spackman E."/>
            <person name="Goraichik I."/>
            <person name="Dimitrov K.M."/>
            <person name="Suarez D.L."/>
            <person name="Swayne D.E."/>
        </authorList>
    </citation>
    <scope>NUCLEOTIDE SEQUENCE [LARGE SCALE GENOMIC DNA]</scope>
    <source>
        <strain evidence="2 3">ATCC 51113</strain>
    </source>
</reference>
<dbReference type="RefSeq" id="WP_080859716.1">
    <property type="nucleotide sequence ID" value="NZ_CP077405.1"/>
</dbReference>
<organism evidence="2 3">
    <name type="scientific">Citrobacter braakii</name>
    <dbReference type="NCBI Taxonomy" id="57706"/>
    <lineage>
        <taxon>Bacteria</taxon>
        <taxon>Pseudomonadati</taxon>
        <taxon>Pseudomonadota</taxon>
        <taxon>Gammaproteobacteria</taxon>
        <taxon>Enterobacterales</taxon>
        <taxon>Enterobacteriaceae</taxon>
        <taxon>Citrobacter</taxon>
        <taxon>Citrobacter freundii complex</taxon>
    </lineage>
</organism>
<dbReference type="CDD" id="cd00093">
    <property type="entry name" value="HTH_XRE"/>
    <property type="match status" value="1"/>
</dbReference>
<gene>
    <name evidence="2" type="ORF">BZK42_18500</name>
</gene>
<proteinExistence type="predicted"/>
<dbReference type="Gene3D" id="1.10.260.40">
    <property type="entry name" value="lambda repressor-like DNA-binding domains"/>
    <property type="match status" value="1"/>
</dbReference>
<dbReference type="GO" id="GO:0003677">
    <property type="term" value="F:DNA binding"/>
    <property type="evidence" value="ECO:0007669"/>
    <property type="project" value="InterPro"/>
</dbReference>
<dbReference type="InterPro" id="IPR001387">
    <property type="entry name" value="Cro/C1-type_HTH"/>
</dbReference>
<dbReference type="Pfam" id="PF01381">
    <property type="entry name" value="HTH_3"/>
    <property type="match status" value="1"/>
</dbReference>
<dbReference type="PROSITE" id="PS50943">
    <property type="entry name" value="HTH_CROC1"/>
    <property type="match status" value="1"/>
</dbReference>
<dbReference type="SMART" id="SM00530">
    <property type="entry name" value="HTH_XRE"/>
    <property type="match status" value="1"/>
</dbReference>